<keyword evidence="3" id="KW-1185">Reference proteome</keyword>
<name>A0A482WCV7_ASBVE</name>
<dbReference type="SMART" id="SM00516">
    <property type="entry name" value="SEC14"/>
    <property type="match status" value="1"/>
</dbReference>
<feature type="domain" description="CRAL-TRIO" evidence="1">
    <location>
        <begin position="147"/>
        <end position="246"/>
    </location>
</feature>
<dbReference type="InterPro" id="IPR036865">
    <property type="entry name" value="CRAL-TRIO_dom_sf"/>
</dbReference>
<dbReference type="Proteomes" id="UP000292052">
    <property type="component" value="Unassembled WGS sequence"/>
</dbReference>
<comment type="caution">
    <text evidence="2">The sequence shown here is derived from an EMBL/GenBank/DDBJ whole genome shotgun (WGS) entry which is preliminary data.</text>
</comment>
<dbReference type="InterPro" id="IPR001251">
    <property type="entry name" value="CRAL-TRIO_dom"/>
</dbReference>
<evidence type="ECO:0000313" key="2">
    <source>
        <dbReference type="EMBL" id="RZC42855.1"/>
    </source>
</evidence>
<organism evidence="2 3">
    <name type="scientific">Asbolus verrucosus</name>
    <name type="common">Desert ironclad beetle</name>
    <dbReference type="NCBI Taxonomy" id="1661398"/>
    <lineage>
        <taxon>Eukaryota</taxon>
        <taxon>Metazoa</taxon>
        <taxon>Ecdysozoa</taxon>
        <taxon>Arthropoda</taxon>
        <taxon>Hexapoda</taxon>
        <taxon>Insecta</taxon>
        <taxon>Pterygota</taxon>
        <taxon>Neoptera</taxon>
        <taxon>Endopterygota</taxon>
        <taxon>Coleoptera</taxon>
        <taxon>Polyphaga</taxon>
        <taxon>Cucujiformia</taxon>
        <taxon>Tenebrionidae</taxon>
        <taxon>Pimeliinae</taxon>
        <taxon>Asbolus</taxon>
    </lineage>
</organism>
<dbReference type="EMBL" id="QDEB01004348">
    <property type="protein sequence ID" value="RZC42855.1"/>
    <property type="molecule type" value="Genomic_DNA"/>
</dbReference>
<evidence type="ECO:0000313" key="3">
    <source>
        <dbReference type="Proteomes" id="UP000292052"/>
    </source>
</evidence>
<accession>A0A482WCV7</accession>
<dbReference type="AlphaFoldDB" id="A0A482WCV7"/>
<gene>
    <name evidence="2" type="ORF">BDFB_012094</name>
</gene>
<dbReference type="SUPFAM" id="SSF46938">
    <property type="entry name" value="CRAL/TRIO N-terminal domain"/>
    <property type="match status" value="1"/>
</dbReference>
<dbReference type="GO" id="GO:1902936">
    <property type="term" value="F:phosphatidylinositol bisphosphate binding"/>
    <property type="evidence" value="ECO:0007669"/>
    <property type="project" value="TreeGrafter"/>
</dbReference>
<evidence type="ECO:0000259" key="1">
    <source>
        <dbReference type="PROSITE" id="PS50191"/>
    </source>
</evidence>
<dbReference type="GO" id="GO:0016020">
    <property type="term" value="C:membrane"/>
    <property type="evidence" value="ECO:0007669"/>
    <property type="project" value="TreeGrafter"/>
</dbReference>
<dbReference type="PRINTS" id="PR00180">
    <property type="entry name" value="CRETINALDHBP"/>
</dbReference>
<dbReference type="PROSITE" id="PS50191">
    <property type="entry name" value="CRAL_TRIO"/>
    <property type="match status" value="1"/>
</dbReference>
<protein>
    <submittedName>
        <fullName evidence="2">CRAL TRIO domain containing protein</fullName>
    </submittedName>
</protein>
<dbReference type="SUPFAM" id="SSF52087">
    <property type="entry name" value="CRAL/TRIO domain"/>
    <property type="match status" value="1"/>
</dbReference>
<dbReference type="Pfam" id="PF00650">
    <property type="entry name" value="CRAL_TRIO"/>
    <property type="match status" value="1"/>
</dbReference>
<dbReference type="InterPro" id="IPR036273">
    <property type="entry name" value="CRAL/TRIO_N_dom_sf"/>
</dbReference>
<dbReference type="PANTHER" id="PTHR10174">
    <property type="entry name" value="ALPHA-TOCOPHEROL TRANSFER PROTEIN-RELATED"/>
    <property type="match status" value="1"/>
</dbReference>
<sequence>MTPKYEFHAEDVIRQGRIRRENLEKLKSWCIAQNLPAMSDEQLILFLLYRYDNVEKAKNVVIGYFKSQKNAPELFYDRNMDAENLTQTIEITMAVMPVRTCTNDVVFFGKLKDTSASNFSFEHTVKLCTMLAEIPLCKDPPDGVVGVADLKGCSLWHLFKIKLSTVQKLLSYLEEGYPCKIKKVHVLNTVGFIDKIIWMLQPFLKKGFLKLFEFHQPDMDMNDFFEKFLAADCCPEDYGGTLPSLESLSAASYQEMRNLQTFYKDEEEQIKSFRL</sequence>
<dbReference type="OrthoDB" id="1434354at2759"/>
<dbReference type="Gene3D" id="3.40.525.10">
    <property type="entry name" value="CRAL-TRIO lipid binding domain"/>
    <property type="match status" value="1"/>
</dbReference>
<reference evidence="2 3" key="1">
    <citation type="submission" date="2017-03" db="EMBL/GenBank/DDBJ databases">
        <title>Genome of the blue death feigning beetle - Asbolus verrucosus.</title>
        <authorList>
            <person name="Rider S.D."/>
        </authorList>
    </citation>
    <scope>NUCLEOTIDE SEQUENCE [LARGE SCALE GENOMIC DNA]</scope>
    <source>
        <strain evidence="2">Butters</strain>
        <tissue evidence="2">Head and leg muscle</tissue>
    </source>
</reference>
<dbReference type="PANTHER" id="PTHR10174:SF213">
    <property type="entry name" value="CRAL-TRIO DOMAIN-CONTAINING PROTEIN"/>
    <property type="match status" value="1"/>
</dbReference>
<dbReference type="CDD" id="cd00170">
    <property type="entry name" value="SEC14"/>
    <property type="match status" value="1"/>
</dbReference>
<proteinExistence type="predicted"/>